<protein>
    <submittedName>
        <fullName evidence="2">Winged helix DNA-binding protein</fullName>
    </submittedName>
</protein>
<evidence type="ECO:0000313" key="2">
    <source>
        <dbReference type="EMBL" id="MBY6142266.1"/>
    </source>
</evidence>
<dbReference type="InterPro" id="IPR000835">
    <property type="entry name" value="HTH_MarR-typ"/>
</dbReference>
<evidence type="ECO:0000259" key="1">
    <source>
        <dbReference type="Pfam" id="PF13463"/>
    </source>
</evidence>
<dbReference type="GO" id="GO:0003677">
    <property type="term" value="F:DNA binding"/>
    <property type="evidence" value="ECO:0007669"/>
    <property type="project" value="UniProtKB-KW"/>
</dbReference>
<name>A0ABS7NQ53_9RHOB</name>
<dbReference type="InterPro" id="IPR036388">
    <property type="entry name" value="WH-like_DNA-bd_sf"/>
</dbReference>
<feature type="domain" description="HTH marR-type" evidence="1">
    <location>
        <begin position="63"/>
        <end position="129"/>
    </location>
</feature>
<dbReference type="Gene3D" id="1.10.10.10">
    <property type="entry name" value="Winged helix-like DNA-binding domain superfamily/Winged helix DNA-binding domain"/>
    <property type="match status" value="1"/>
</dbReference>
<evidence type="ECO:0000313" key="3">
    <source>
        <dbReference type="Proteomes" id="UP000766629"/>
    </source>
</evidence>
<keyword evidence="3" id="KW-1185">Reference proteome</keyword>
<dbReference type="InterPro" id="IPR036390">
    <property type="entry name" value="WH_DNA-bd_sf"/>
</dbReference>
<keyword evidence="2" id="KW-0238">DNA-binding</keyword>
<reference evidence="2 3" key="1">
    <citation type="submission" date="2021-06" db="EMBL/GenBank/DDBJ databases">
        <title>50 bacteria genomes isolated from Dapeng, Shenzhen, China.</title>
        <authorList>
            <person name="Zheng W."/>
            <person name="Yu S."/>
            <person name="Huang Y."/>
        </authorList>
    </citation>
    <scope>NUCLEOTIDE SEQUENCE [LARGE SCALE GENOMIC DNA]</scope>
    <source>
        <strain evidence="2 3">DP1N14-2</strain>
    </source>
</reference>
<accession>A0ABS7NQ53</accession>
<comment type="caution">
    <text evidence="2">The sequence shown here is derived from an EMBL/GenBank/DDBJ whole genome shotgun (WGS) entry which is preliminary data.</text>
</comment>
<dbReference type="Pfam" id="PF13463">
    <property type="entry name" value="HTH_27"/>
    <property type="match status" value="1"/>
</dbReference>
<dbReference type="Proteomes" id="UP000766629">
    <property type="component" value="Unassembled WGS sequence"/>
</dbReference>
<organism evidence="2 3">
    <name type="scientific">Leisingera daeponensis</name>
    <dbReference type="NCBI Taxonomy" id="405746"/>
    <lineage>
        <taxon>Bacteria</taxon>
        <taxon>Pseudomonadati</taxon>
        <taxon>Pseudomonadota</taxon>
        <taxon>Alphaproteobacteria</taxon>
        <taxon>Rhodobacterales</taxon>
        <taxon>Roseobacteraceae</taxon>
        <taxon>Leisingera</taxon>
    </lineage>
</organism>
<dbReference type="EMBL" id="JAHVJA010000024">
    <property type="protein sequence ID" value="MBY6142266.1"/>
    <property type="molecule type" value="Genomic_DNA"/>
</dbReference>
<dbReference type="SUPFAM" id="SSF46785">
    <property type="entry name" value="Winged helix' DNA-binding domain"/>
    <property type="match status" value="1"/>
</dbReference>
<proteinExistence type="predicted"/>
<sequence>MPFFGSIFWSCSLDYSVGPSISPLTSGKAIDRLHSLEMAVQRAHEGLIRWQAESFEQLSSVTLSGAEITLLQFIGDGGRSKSIKEMARVTNRVDIPNIQYSLRKLAAAGLTRKQGAGRSGVSYSLTDEGCRVAAEMRELRSGLLGQAFEGRPEMAAQLESALAVLEELTGLYGGAALVPAPDGEG</sequence>
<gene>
    <name evidence="2" type="ORF">KUV26_22810</name>
</gene>